<dbReference type="Gene3D" id="1.25.40.10">
    <property type="entry name" value="Tetratricopeptide repeat domain"/>
    <property type="match status" value="2"/>
</dbReference>
<name>A0ABP1FU79_9CHLO</name>
<accession>A0ABP1FU79</accession>
<reference evidence="1 2" key="1">
    <citation type="submission" date="2024-06" db="EMBL/GenBank/DDBJ databases">
        <authorList>
            <person name="Kraege A."/>
            <person name="Thomma B."/>
        </authorList>
    </citation>
    <scope>NUCLEOTIDE SEQUENCE [LARGE SCALE GENOMIC DNA]</scope>
</reference>
<organism evidence="1 2">
    <name type="scientific">Coccomyxa viridis</name>
    <dbReference type="NCBI Taxonomy" id="1274662"/>
    <lineage>
        <taxon>Eukaryota</taxon>
        <taxon>Viridiplantae</taxon>
        <taxon>Chlorophyta</taxon>
        <taxon>core chlorophytes</taxon>
        <taxon>Trebouxiophyceae</taxon>
        <taxon>Trebouxiophyceae incertae sedis</taxon>
        <taxon>Coccomyxaceae</taxon>
        <taxon>Coccomyxa</taxon>
    </lineage>
</organism>
<comment type="caution">
    <text evidence="1">The sequence shown here is derived from an EMBL/GenBank/DDBJ whole genome shotgun (WGS) entry which is preliminary data.</text>
</comment>
<evidence type="ECO:0000313" key="2">
    <source>
        <dbReference type="Proteomes" id="UP001497392"/>
    </source>
</evidence>
<dbReference type="Proteomes" id="UP001497392">
    <property type="component" value="Unassembled WGS sequence"/>
</dbReference>
<dbReference type="SUPFAM" id="SSF48452">
    <property type="entry name" value="TPR-like"/>
    <property type="match status" value="1"/>
</dbReference>
<dbReference type="EMBL" id="CAXHTA020000007">
    <property type="protein sequence ID" value="CAL5222689.1"/>
    <property type="molecule type" value="Genomic_DNA"/>
</dbReference>
<keyword evidence="2" id="KW-1185">Reference proteome</keyword>
<evidence type="ECO:0000313" key="1">
    <source>
        <dbReference type="EMBL" id="CAL5222689.1"/>
    </source>
</evidence>
<proteinExistence type="predicted"/>
<dbReference type="InterPro" id="IPR011990">
    <property type="entry name" value="TPR-like_helical_dom_sf"/>
</dbReference>
<protein>
    <submittedName>
        <fullName evidence="1">G5090 protein</fullName>
    </submittedName>
</protein>
<sequence length="424" mass="44535">MLQVAYKEALRLHSEHALPEDRLADCHFGLGDCLQQLGDSIIESCAGLPNAELTAEVEVDARKNAGAVFKQAVQAYRKVKVSPEDGRVRVDACVNSANTLSSWAAMETAQGEAGKASQLLVAAVEGCRRALEQEEDAATWSNLADMLVARAELLDEAAESEASVAAVYGEAMAAYSKACMLSSSEEGDDLPGLLNNWGVGLHSLGTHAKNQHLALTSLEEAAHRLREAISFSRGDPQPHNALGDTLMARADLAGDSSEALGCLNMALQEGYAAALRLLSTDADALIGKAEVHTALGKLALSADNRDVAGSHFREALQSYVAALRTPEALGALRDRSDTRYNYACVCAHALTCGALTGSDVAAAQQECVTILAQLASIGMTTSDQIVTDPDFSRDAAAAAADPWVFAPASSRSASIRMPMSSCGT</sequence>
<gene>
    <name evidence="1" type="primary">g5090</name>
    <name evidence="1" type="ORF">VP750_LOCUS4348</name>
</gene>